<evidence type="ECO:0000256" key="1">
    <source>
        <dbReference type="ARBA" id="ARBA00022490"/>
    </source>
</evidence>
<gene>
    <name evidence="10" type="ORF">Theth_0130</name>
</gene>
<dbReference type="InterPro" id="IPR016205">
    <property type="entry name" value="Glycerol_DH"/>
</dbReference>
<organism evidence="10 11">
    <name type="scientific">Pseudothermotoga thermarum DSM 5069</name>
    <dbReference type="NCBI Taxonomy" id="688269"/>
    <lineage>
        <taxon>Bacteria</taxon>
        <taxon>Thermotogati</taxon>
        <taxon>Thermotogota</taxon>
        <taxon>Thermotogae</taxon>
        <taxon>Thermotogales</taxon>
        <taxon>Thermotogaceae</taxon>
        <taxon>Pseudothermotoga</taxon>
    </lineage>
</organism>
<dbReference type="SUPFAM" id="SSF56796">
    <property type="entry name" value="Dehydroquinate synthase-like"/>
    <property type="match status" value="1"/>
</dbReference>
<keyword evidence="2" id="KW-0444">Lipid biosynthesis</keyword>
<evidence type="ECO:0000313" key="11">
    <source>
        <dbReference type="Proteomes" id="UP000006804"/>
    </source>
</evidence>
<evidence type="ECO:0000256" key="4">
    <source>
        <dbReference type="ARBA" id="ARBA00022857"/>
    </source>
</evidence>
<keyword evidence="9" id="KW-1208">Phospholipid metabolism</keyword>
<evidence type="ECO:0000256" key="8">
    <source>
        <dbReference type="ARBA" id="ARBA00023209"/>
    </source>
</evidence>
<keyword evidence="4" id="KW-0521">NADP</keyword>
<evidence type="ECO:0000256" key="7">
    <source>
        <dbReference type="ARBA" id="ARBA00023098"/>
    </source>
</evidence>
<keyword evidence="8" id="KW-0594">Phospholipid biosynthesis</keyword>
<dbReference type="eggNOG" id="COG0371">
    <property type="taxonomic scope" value="Bacteria"/>
</dbReference>
<dbReference type="PATRIC" id="fig|688269.3.peg.132"/>
<keyword evidence="11" id="KW-1185">Reference proteome</keyword>
<dbReference type="GO" id="GO:0046872">
    <property type="term" value="F:metal ion binding"/>
    <property type="evidence" value="ECO:0007669"/>
    <property type="project" value="UniProtKB-KW"/>
</dbReference>
<dbReference type="STRING" id="688269.Theth_0130"/>
<dbReference type="EMBL" id="CP002351">
    <property type="protein sequence ID" value="AEH50234.1"/>
    <property type="molecule type" value="Genomic_DNA"/>
</dbReference>
<dbReference type="CDD" id="cd08175">
    <property type="entry name" value="G1PDH"/>
    <property type="match status" value="1"/>
</dbReference>
<evidence type="ECO:0000313" key="10">
    <source>
        <dbReference type="EMBL" id="AEH50234.1"/>
    </source>
</evidence>
<keyword evidence="1" id="KW-0963">Cytoplasm</keyword>
<keyword evidence="6" id="KW-0520">NAD</keyword>
<reference evidence="10 11" key="1">
    <citation type="submission" date="2010-11" db="EMBL/GenBank/DDBJ databases">
        <title>The complete genome of Thermotoga thermarum DSM 5069.</title>
        <authorList>
            <consortium name="US DOE Joint Genome Institute (JGI-PGF)"/>
            <person name="Lucas S."/>
            <person name="Copeland A."/>
            <person name="Lapidus A."/>
            <person name="Bruce D."/>
            <person name="Goodwin L."/>
            <person name="Pitluck S."/>
            <person name="Kyrpides N."/>
            <person name="Mavromatis K."/>
            <person name="Ivanova N."/>
            <person name="Zeytun A."/>
            <person name="Brettin T."/>
            <person name="Detter J.C."/>
            <person name="Tapia R."/>
            <person name="Han C."/>
            <person name="Land M."/>
            <person name="Hauser L."/>
            <person name="Markowitz V."/>
            <person name="Cheng J.-F."/>
            <person name="Hugenholtz P."/>
            <person name="Woyke T."/>
            <person name="Wu D."/>
            <person name="Spring S."/>
            <person name="Schroeder M."/>
            <person name="Brambilla E."/>
            <person name="Klenk H.-P."/>
            <person name="Eisen J.A."/>
        </authorList>
    </citation>
    <scope>NUCLEOTIDE SEQUENCE [LARGE SCALE GENOMIC DNA]</scope>
    <source>
        <strain evidence="10 11">DSM 5069</strain>
    </source>
</reference>
<dbReference type="RefSeq" id="WP_013931458.1">
    <property type="nucleotide sequence ID" value="NC_015707.1"/>
</dbReference>
<evidence type="ECO:0000256" key="6">
    <source>
        <dbReference type="ARBA" id="ARBA00023027"/>
    </source>
</evidence>
<dbReference type="PANTHER" id="PTHR43616">
    <property type="entry name" value="GLYCEROL DEHYDROGENASE"/>
    <property type="match status" value="1"/>
</dbReference>
<name>F7YUP9_9THEM</name>
<dbReference type="HOGENOM" id="CLU_038362_1_0_0"/>
<dbReference type="OrthoDB" id="9763580at2"/>
<dbReference type="Proteomes" id="UP000006804">
    <property type="component" value="Chromosome"/>
</dbReference>
<keyword evidence="3" id="KW-0479">Metal-binding</keyword>
<dbReference type="KEGG" id="tta:Theth_0130"/>
<dbReference type="AlphaFoldDB" id="F7YUP9"/>
<evidence type="ECO:0000256" key="9">
    <source>
        <dbReference type="ARBA" id="ARBA00023264"/>
    </source>
</evidence>
<accession>F7YUP9</accession>
<dbReference type="PANTHER" id="PTHR43616:SF5">
    <property type="entry name" value="GLYCEROL DEHYDROGENASE 1"/>
    <property type="match status" value="1"/>
</dbReference>
<evidence type="ECO:0000256" key="2">
    <source>
        <dbReference type="ARBA" id="ARBA00022516"/>
    </source>
</evidence>
<protein>
    <submittedName>
        <fullName evidence="10">3-dehydroquinate synthase</fullName>
    </submittedName>
</protein>
<keyword evidence="5" id="KW-0560">Oxidoreductase</keyword>
<dbReference type="InterPro" id="IPR032837">
    <property type="entry name" value="G1PDH"/>
</dbReference>
<dbReference type="Gene3D" id="3.40.50.1970">
    <property type="match status" value="1"/>
</dbReference>
<dbReference type="GO" id="GO:0016614">
    <property type="term" value="F:oxidoreductase activity, acting on CH-OH group of donors"/>
    <property type="evidence" value="ECO:0007669"/>
    <property type="project" value="InterPro"/>
</dbReference>
<evidence type="ECO:0000256" key="3">
    <source>
        <dbReference type="ARBA" id="ARBA00022723"/>
    </source>
</evidence>
<dbReference type="Gene3D" id="1.20.1090.10">
    <property type="entry name" value="Dehydroquinate synthase-like - alpha domain"/>
    <property type="match status" value="1"/>
</dbReference>
<keyword evidence="7" id="KW-0443">Lipid metabolism</keyword>
<dbReference type="Pfam" id="PF13685">
    <property type="entry name" value="Fe-ADH_2"/>
    <property type="match status" value="1"/>
</dbReference>
<proteinExistence type="predicted"/>
<dbReference type="GO" id="GO:0005829">
    <property type="term" value="C:cytosol"/>
    <property type="evidence" value="ECO:0007669"/>
    <property type="project" value="TreeGrafter"/>
</dbReference>
<evidence type="ECO:0000256" key="5">
    <source>
        <dbReference type="ARBA" id="ARBA00023002"/>
    </source>
</evidence>
<dbReference type="GO" id="GO:0008654">
    <property type="term" value="P:phospholipid biosynthetic process"/>
    <property type="evidence" value="ECO:0007669"/>
    <property type="project" value="UniProtKB-KW"/>
</dbReference>
<sequence>MPKTIKCGCGKDHEVPDVKIVWKVNSAKNIVEFFKDSLLVADKSTAKLVKPSEDFFVFEQSRILASMENVEKLLKVAKDYPSLVSIGSGSITDVVRYAAYLLKKPFSAFPTAPSVDGYTSSVAPLLVNNIKKTLPAKTPTVILIDLEILKNAPIDLLKAGIGDIAAKVTARLDWMVANKLLDEGICDFTWENLKDYLVDVLKNPNRILDRDEISIKSLMEGLLVSGLNIATVGHSRPASGAEHVISHFIEMYHEFHGEYPPFHGITVAMGTFITLKAYEVLMNNVKLQQKRIPLDYKKEKLKTLFNTEIADEFCKIYETKRRAEKINLREIVKTIKPVYQEYSKSAFEALSQISVHEFFNRYDKDFLKQVIILTNMTRDRYNILDVLDQLDLLESFAEWVIEEQLNF</sequence>